<feature type="transmembrane region" description="Helical" evidence="1">
    <location>
        <begin position="38"/>
        <end position="54"/>
    </location>
</feature>
<feature type="transmembrane region" description="Helical" evidence="1">
    <location>
        <begin position="66"/>
        <end position="84"/>
    </location>
</feature>
<feature type="transmembrane region" description="Helical" evidence="1">
    <location>
        <begin position="16"/>
        <end position="32"/>
    </location>
</feature>
<protein>
    <submittedName>
        <fullName evidence="2">Uncharacterized protein</fullName>
    </submittedName>
</protein>
<keyword evidence="1" id="KW-0472">Membrane</keyword>
<reference evidence="2" key="1">
    <citation type="submission" date="2016-12" db="EMBL/GenBank/DDBJ databases">
        <title>Discovery of methanogenic haloarchaea.</title>
        <authorList>
            <person name="Sorokin D.Y."/>
            <person name="Makarova K.S."/>
            <person name="Abbas B."/>
            <person name="Ferrer M."/>
            <person name="Golyshin P.N."/>
        </authorList>
    </citation>
    <scope>NUCLEOTIDE SEQUENCE [LARGE SCALE GENOMIC DNA]</scope>
    <source>
        <strain evidence="2">HMET1</strain>
    </source>
</reference>
<dbReference type="InParanoid" id="A0A1Q6DVA2"/>
<gene>
    <name evidence="2" type="ORF">BTN85_0798</name>
</gene>
<organism evidence="2 3">
    <name type="scientific">Methanohalarchaeum thermophilum</name>
    <dbReference type="NCBI Taxonomy" id="1903181"/>
    <lineage>
        <taxon>Archaea</taxon>
        <taxon>Methanobacteriati</taxon>
        <taxon>Methanobacteriota</taxon>
        <taxon>Methanonatronarchaeia</taxon>
        <taxon>Methanonatronarchaeales</taxon>
        <taxon>Methanonatronarchaeaceae</taxon>
        <taxon>Candidatus Methanohalarchaeum</taxon>
    </lineage>
</organism>
<dbReference type="EMBL" id="MSDW01000001">
    <property type="protein sequence ID" value="OKY78310.1"/>
    <property type="molecule type" value="Genomic_DNA"/>
</dbReference>
<dbReference type="Proteomes" id="UP000185744">
    <property type="component" value="Unassembled WGS sequence"/>
</dbReference>
<keyword evidence="3" id="KW-1185">Reference proteome</keyword>
<sequence length="127" mass="15078">MNFEVLTLDNKEKRDLLRILFLIATILVAFIENKSTKIPFFLFLLVGLIQYIFILNKETKRIEYRAVNIITSFLFSVTITTPFVENLQALNYKYSKYLQESFHIMVFIVYLLVLWAILFLALKQRSN</sequence>
<dbReference type="AlphaFoldDB" id="A0A1Q6DVA2"/>
<evidence type="ECO:0000313" key="2">
    <source>
        <dbReference type="EMBL" id="OKY78310.1"/>
    </source>
</evidence>
<keyword evidence="1" id="KW-0812">Transmembrane</keyword>
<accession>A0A1Q6DVA2</accession>
<evidence type="ECO:0000256" key="1">
    <source>
        <dbReference type="SAM" id="Phobius"/>
    </source>
</evidence>
<name>A0A1Q6DVA2_METT1</name>
<dbReference type="STRING" id="1903181.BTN85_0798"/>
<proteinExistence type="predicted"/>
<feature type="transmembrane region" description="Helical" evidence="1">
    <location>
        <begin position="104"/>
        <end position="122"/>
    </location>
</feature>
<keyword evidence="1" id="KW-1133">Transmembrane helix</keyword>
<evidence type="ECO:0000313" key="3">
    <source>
        <dbReference type="Proteomes" id="UP000185744"/>
    </source>
</evidence>
<comment type="caution">
    <text evidence="2">The sequence shown here is derived from an EMBL/GenBank/DDBJ whole genome shotgun (WGS) entry which is preliminary data.</text>
</comment>